<accession>A0A151Z2J8</accession>
<organism evidence="2 3">
    <name type="scientific">Tieghemostelium lacteum</name>
    <name type="common">Slime mold</name>
    <name type="synonym">Dictyostelium lacteum</name>
    <dbReference type="NCBI Taxonomy" id="361077"/>
    <lineage>
        <taxon>Eukaryota</taxon>
        <taxon>Amoebozoa</taxon>
        <taxon>Evosea</taxon>
        <taxon>Eumycetozoa</taxon>
        <taxon>Dictyostelia</taxon>
        <taxon>Dictyosteliales</taxon>
        <taxon>Raperosteliaceae</taxon>
        <taxon>Tieghemostelium</taxon>
    </lineage>
</organism>
<dbReference type="Proteomes" id="UP000076078">
    <property type="component" value="Unassembled WGS sequence"/>
</dbReference>
<evidence type="ECO:0000313" key="3">
    <source>
        <dbReference type="Proteomes" id="UP000076078"/>
    </source>
</evidence>
<evidence type="ECO:0000256" key="1">
    <source>
        <dbReference type="SAM" id="MobiDB-lite"/>
    </source>
</evidence>
<dbReference type="AlphaFoldDB" id="A0A151Z2J8"/>
<dbReference type="InParanoid" id="A0A151Z2J8"/>
<sequence>MDIIENLYHFTNRENADLIEQYGFIPYPADNGFFDGKLCSADAPFGIFFYCFLYNGQMSQESTHPRESTEKICSRVEVSLKKIRASDYKIFYIKNFQSTISHIHVALVNVGYSRAIEFMQENKFQSLNLNSNPYLMYSQEENIWRTRKYNIDNSRLIVNVVLYSQDVIYPTNQNHQIIKYHIPMFNLSKPILTTYICLEGSKKSILFDDNHWEFETNAILPSDIIGDIKIYKGSKKIDLLDSILDLKLNDDGPDKILRTVVKSPKLLKHYCFSIHSTTFQEMDKYISTNSEEQQKLQFDQNQVVIYSFPNEILKLIIHPINGILSPFAHSSPKQYNNNNYNGLSGSSSSIPIQNGCGSPIQSLTNSASGITGVRDPDNASRNLKSDQSLNSSTSSNPIIQNDVNN</sequence>
<dbReference type="EMBL" id="LODT01000052">
    <property type="protein sequence ID" value="KYQ88180.1"/>
    <property type="molecule type" value="Genomic_DNA"/>
</dbReference>
<feature type="region of interest" description="Disordered" evidence="1">
    <location>
        <begin position="367"/>
        <end position="405"/>
    </location>
</feature>
<reference evidence="2 3" key="1">
    <citation type="submission" date="2015-12" db="EMBL/GenBank/DDBJ databases">
        <title>Dictyostelia acquired genes for synthesis and detection of signals that induce cell-type specialization by lateral gene transfer from prokaryotes.</title>
        <authorList>
            <person name="Gloeckner G."/>
            <person name="Schaap P."/>
        </authorList>
    </citation>
    <scope>NUCLEOTIDE SEQUENCE [LARGE SCALE GENOMIC DNA]</scope>
    <source>
        <strain evidence="2 3">TK</strain>
    </source>
</reference>
<protein>
    <submittedName>
        <fullName evidence="2">Uncharacterized protein</fullName>
    </submittedName>
</protein>
<feature type="compositionally biased region" description="Polar residues" evidence="1">
    <location>
        <begin position="396"/>
        <end position="405"/>
    </location>
</feature>
<evidence type="ECO:0000313" key="2">
    <source>
        <dbReference type="EMBL" id="KYQ88180.1"/>
    </source>
</evidence>
<gene>
    <name evidence="2" type="ORF">DLAC_11388</name>
</gene>
<proteinExistence type="predicted"/>
<name>A0A151Z2J8_TIELA</name>
<keyword evidence="3" id="KW-1185">Reference proteome</keyword>
<comment type="caution">
    <text evidence="2">The sequence shown here is derived from an EMBL/GenBank/DDBJ whole genome shotgun (WGS) entry which is preliminary data.</text>
</comment>
<feature type="compositionally biased region" description="Low complexity" evidence="1">
    <location>
        <begin position="385"/>
        <end position="395"/>
    </location>
</feature>
<dbReference type="FunCoup" id="A0A151Z2J8">
    <property type="interactions" value="425"/>
</dbReference>